<dbReference type="AlphaFoldDB" id="A0A124G2Q1"/>
<evidence type="ECO:0000256" key="2">
    <source>
        <dbReference type="ARBA" id="ARBA00022737"/>
    </source>
</evidence>
<evidence type="ECO:0000256" key="1">
    <source>
        <dbReference type="ARBA" id="ARBA00004906"/>
    </source>
</evidence>
<dbReference type="InterPro" id="IPR051550">
    <property type="entry name" value="SCF-Subunits/Alg-Epimerases"/>
</dbReference>
<organism evidence="7 8">
    <name type="scientific">Methanothrix harundinacea</name>
    <dbReference type="NCBI Taxonomy" id="301375"/>
    <lineage>
        <taxon>Archaea</taxon>
        <taxon>Methanobacteriati</taxon>
        <taxon>Methanobacteriota</taxon>
        <taxon>Stenosarchaea group</taxon>
        <taxon>Methanomicrobia</taxon>
        <taxon>Methanotrichales</taxon>
        <taxon>Methanotrichaceae</taxon>
        <taxon>Methanothrix</taxon>
    </lineage>
</organism>
<dbReference type="Proteomes" id="UP000057043">
    <property type="component" value="Unassembled WGS sequence"/>
</dbReference>
<dbReference type="Pfam" id="PF05048">
    <property type="entry name" value="NosD"/>
    <property type="match status" value="1"/>
</dbReference>
<evidence type="ECO:0000256" key="3">
    <source>
        <dbReference type="ARBA" id="ARBA00022786"/>
    </source>
</evidence>
<dbReference type="InterPro" id="IPR012334">
    <property type="entry name" value="Pectin_lyas_fold"/>
</dbReference>
<dbReference type="Proteomes" id="UP000053961">
    <property type="component" value="Unassembled WGS sequence"/>
</dbReference>
<evidence type="ECO:0000313" key="9">
    <source>
        <dbReference type="Proteomes" id="UP000057043"/>
    </source>
</evidence>
<dbReference type="PATRIC" id="fig|301375.6.peg.2314"/>
<dbReference type="PANTHER" id="PTHR22990">
    <property type="entry name" value="F-BOX ONLY PROTEIN"/>
    <property type="match status" value="1"/>
</dbReference>
<dbReference type="InterPro" id="IPR007742">
    <property type="entry name" value="NosD_dom"/>
</dbReference>
<comment type="pathway">
    <text evidence="1">Protein modification; protein ubiquitination.</text>
</comment>
<evidence type="ECO:0000259" key="4">
    <source>
        <dbReference type="Pfam" id="PF05048"/>
    </source>
</evidence>
<dbReference type="PANTHER" id="PTHR22990:SF15">
    <property type="entry name" value="F-BOX ONLY PROTEIN 10"/>
    <property type="match status" value="1"/>
</dbReference>
<name>A0A124G2Q1_9EURY</name>
<reference evidence="8 9" key="2">
    <citation type="journal article" date="2015" name="MBio">
        <title>Genome-Resolved Metagenomic Analysis Reveals Roles for Candidate Phyla and Other Microbial Community Members in Biogeochemical Transformations in Oil Reservoirs.</title>
        <authorList>
            <person name="Hu P."/>
            <person name="Tom L."/>
            <person name="Singh A."/>
            <person name="Thomas B.C."/>
            <person name="Baker B.J."/>
            <person name="Piceno Y.M."/>
            <person name="Andersen G.L."/>
            <person name="Banfield J.F."/>
        </authorList>
    </citation>
    <scope>NUCLEOTIDE SEQUENCE [LARGE SCALE GENOMIC DNA]</scope>
    <source>
        <strain evidence="6">57_489</strain>
    </source>
</reference>
<dbReference type="InterPro" id="IPR022441">
    <property type="entry name" value="Para_beta_helix_rpt-2"/>
</dbReference>
<evidence type="ECO:0000313" key="6">
    <source>
        <dbReference type="EMBL" id="KUK43449.1"/>
    </source>
</evidence>
<keyword evidence="3" id="KW-0833">Ubl conjugation pathway</keyword>
<dbReference type="SUPFAM" id="SSF51126">
    <property type="entry name" value="Pectin lyase-like"/>
    <property type="match status" value="2"/>
</dbReference>
<dbReference type="Gene3D" id="2.160.20.10">
    <property type="entry name" value="Single-stranded right-handed beta-helix, Pectin lyase-like"/>
    <property type="match status" value="1"/>
</dbReference>
<reference evidence="7" key="1">
    <citation type="journal article" date="2015" name="MBio">
        <title>Genome-resolved metagenomic analysis reveals roles for candidate phyla and other microbial community members in biogeochemical transformations in oil reservoirs.</title>
        <authorList>
            <person name="Hu P."/>
            <person name="Tom L."/>
            <person name="Singh A."/>
            <person name="Thomas B.C."/>
            <person name="Baker B.J."/>
            <person name="Piceno Y.M."/>
            <person name="Andersen G.L."/>
            <person name="Banfield J.F."/>
        </authorList>
    </citation>
    <scope>NUCLEOTIDE SEQUENCE [LARGE SCALE GENOMIC DNA]</scope>
    <source>
        <strain evidence="7">56_747</strain>
    </source>
</reference>
<dbReference type="InterPro" id="IPR011050">
    <property type="entry name" value="Pectin_lyase_fold/virulence"/>
</dbReference>
<keyword evidence="2" id="KW-0677">Repeat</keyword>
<feature type="domain" description="Right handed beta helix" evidence="5">
    <location>
        <begin position="93"/>
        <end position="178"/>
    </location>
</feature>
<dbReference type="InterPro" id="IPR006626">
    <property type="entry name" value="PbH1"/>
</dbReference>
<feature type="domain" description="Periplasmic copper-binding protein NosD beta helix" evidence="4">
    <location>
        <begin position="207"/>
        <end position="357"/>
    </location>
</feature>
<proteinExistence type="predicted"/>
<dbReference type="NCBIfam" id="TIGR03804">
    <property type="entry name" value="para_beta_helix"/>
    <property type="match status" value="7"/>
</dbReference>
<comment type="caution">
    <text evidence="7">The sequence shown here is derived from an EMBL/GenBank/DDBJ whole genome shotgun (WGS) entry which is preliminary data.</text>
</comment>
<dbReference type="SMART" id="SM00710">
    <property type="entry name" value="PbH1"/>
    <property type="match status" value="9"/>
</dbReference>
<dbReference type="Pfam" id="PF13229">
    <property type="entry name" value="Beta_helix"/>
    <property type="match status" value="1"/>
</dbReference>
<evidence type="ECO:0000259" key="5">
    <source>
        <dbReference type="Pfam" id="PF13229"/>
    </source>
</evidence>
<evidence type="ECO:0000313" key="8">
    <source>
        <dbReference type="Proteomes" id="UP000053961"/>
    </source>
</evidence>
<sequence length="394" mass="43403">MLRNDVYKRFFVISAIVLITSVGQTLGATYVVSPDYEDKFIQATINRAGYGDRIIVKSGLYTENLNVTKKVALIGLDTGGGKPVVNAGGLGSAVVISADGVLFEGFEVTNSGKLWKDAGIKVKSKNCIIRNNNITKNEYGIVLDGSARNNILKNSVCLNDVGISLYSSDGCTILDNVACKNTFGGILLSRANNNTIRRNNASLNRWAGIILGECSNNSVSNNIARYNDNEGIWLLRSAANTIRGNNVRYNYIFGIRLFYSNRNAVTSNIVRNNLDGVSIENSNGNILAGNNLSINDYGIYVDNSFNNRIYMNNLINNQNNAHSWNSTNFWNSTELITYSYNGVAYKRYVGNYWSGYFGPDPFGDGLGDLPQTVVENVKDYNPLKKPSEKYTLHT</sequence>
<dbReference type="InterPro" id="IPR039448">
    <property type="entry name" value="Beta_helix"/>
</dbReference>
<dbReference type="EMBL" id="LGHB01000049">
    <property type="protein sequence ID" value="KUK94512.1"/>
    <property type="molecule type" value="Genomic_DNA"/>
</dbReference>
<evidence type="ECO:0000313" key="7">
    <source>
        <dbReference type="EMBL" id="KUK94512.1"/>
    </source>
</evidence>
<accession>A0A124G2Q1</accession>
<dbReference type="EMBL" id="LGFT01000072">
    <property type="protein sequence ID" value="KUK43449.1"/>
    <property type="molecule type" value="Genomic_DNA"/>
</dbReference>
<protein>
    <submittedName>
        <fullName evidence="7">Putative secreted protein, NosD family</fullName>
    </submittedName>
</protein>
<gene>
    <name evidence="6" type="ORF">XD72_2173</name>
    <name evidence="7" type="ORF">XE07_2130</name>
</gene>